<protein>
    <submittedName>
        <fullName evidence="1">Uncharacterized protein</fullName>
    </submittedName>
</protein>
<comment type="caution">
    <text evidence="1">The sequence shown here is derived from an EMBL/GenBank/DDBJ whole genome shotgun (WGS) entry which is preliminary data.</text>
</comment>
<evidence type="ECO:0000313" key="2">
    <source>
        <dbReference type="Proteomes" id="UP001598201"/>
    </source>
</evidence>
<keyword evidence="2" id="KW-1185">Reference proteome</keyword>
<evidence type="ECO:0000313" key="1">
    <source>
        <dbReference type="EMBL" id="MFD3222619.1"/>
    </source>
</evidence>
<name>A0ABW6C7G9_RAHSY</name>
<sequence>MDQTGDAIVHHDYPDENKNNQNHKVLTGWQNDVSLYPFSGNGTQLPGAAALHIQCNHTQTNRNKDQKYDKKPFHSFFTEPALFLHSESASNFFSHKHCER</sequence>
<gene>
    <name evidence="1" type="ORF">ACFPK4_03680</name>
</gene>
<reference evidence="1 2" key="1">
    <citation type="submission" date="2024-09" db="EMBL/GenBank/DDBJ databases">
        <title>Genomes of Rahnella.</title>
        <authorList>
            <person name="Mnguni F.C."/>
            <person name="Shin G.Y."/>
            <person name="Coutinho T."/>
        </authorList>
    </citation>
    <scope>NUCLEOTIDE SEQUENCE [LARGE SCALE GENOMIC DNA]</scope>
    <source>
        <strain evidence="1 2">20WA0057</strain>
    </source>
</reference>
<dbReference type="RefSeq" id="WP_015689534.1">
    <property type="nucleotide sequence ID" value="NC_015061.1"/>
</dbReference>
<proteinExistence type="predicted"/>
<organism evidence="1 2">
    <name type="scientific">Rahnella sp. (strain Y9602)</name>
    <dbReference type="NCBI Taxonomy" id="2703885"/>
    <lineage>
        <taxon>Bacteria</taxon>
        <taxon>Pseudomonadati</taxon>
        <taxon>Pseudomonadota</taxon>
        <taxon>Gammaproteobacteria</taxon>
        <taxon>Enterobacterales</taxon>
        <taxon>Yersiniaceae</taxon>
        <taxon>Rahnella</taxon>
    </lineage>
</organism>
<dbReference type="EMBL" id="JBHUCJ010000005">
    <property type="protein sequence ID" value="MFD3222619.1"/>
    <property type="molecule type" value="Genomic_DNA"/>
</dbReference>
<dbReference type="GeneID" id="95417999"/>
<dbReference type="Proteomes" id="UP001598201">
    <property type="component" value="Unassembled WGS sequence"/>
</dbReference>
<accession>A0ABW6C7G9</accession>